<gene>
    <name evidence="4" type="ORF">PoB_001890400</name>
</gene>
<feature type="domain" description="Peptidase M12B" evidence="3">
    <location>
        <begin position="194"/>
        <end position="421"/>
    </location>
</feature>
<sequence>MVGATAIILMLLMGPAAGMGFFERPEDGKATISVPRVVSQFNSDWRKHKRSIAKVPDHLTIRVNIGSKDVELWVTRSEDNTLNVRQHDLLDHSKDEDFPHQNIELYSNGTSKTVLVVQHSDIDKDHIRVTGSFQHDLDFYHIQPLERSFNISGDFRHIVWTDDIGAFGEGKTSDQVPKIQYRKKRNSGQMRLENTIELFAIVDARDLLEYRSRYQVSEAAAKSLITSSIAYSVESANIRMQSLRNQNSETVVRLCLVGVMILTDPRNSSFTEANAQGNILKEDKAITDFRRFLLDNQQKIPKADHFLVFTAYQFSEHQDLLAKEARVASMCAADSITLIRDKRGGINGRSIAHGLGHSLGARNDEDYNKNSCEAEYTMSRLQTPLNSLANKGHPFLFSSCSADDINTNLARMACTKRVDVPDTKIQPGLRVEANFYNPEQICFDELGRASDFCRDFYSFDFFEDKCFNAICSVGVFCRVPFSNICRGVPALEKMSCGNRKWCIGSQCVTDNNARATNGDDIVAYDKINFPCDARLCPTFKKNLGILYNTNCPLTCPRGTFTCPNVFDIKFPP</sequence>
<evidence type="ECO:0000256" key="2">
    <source>
        <dbReference type="SAM" id="SignalP"/>
    </source>
</evidence>
<evidence type="ECO:0000313" key="4">
    <source>
        <dbReference type="EMBL" id="GFN92398.1"/>
    </source>
</evidence>
<keyword evidence="4" id="KW-0482">Metalloprotease</keyword>
<dbReference type="InterPro" id="IPR024079">
    <property type="entry name" value="MetalloPept_cat_dom_sf"/>
</dbReference>
<feature type="chain" id="PRO_5043752591" evidence="2">
    <location>
        <begin position="19"/>
        <end position="572"/>
    </location>
</feature>
<evidence type="ECO:0000259" key="3">
    <source>
        <dbReference type="PROSITE" id="PS50215"/>
    </source>
</evidence>
<protein>
    <submittedName>
        <fullName evidence="4">A disintegrin and metalloproteinase with thrombospondin motifs 1</fullName>
    </submittedName>
</protein>
<dbReference type="InterPro" id="IPR001590">
    <property type="entry name" value="Peptidase_M12B"/>
</dbReference>
<dbReference type="SUPFAM" id="SSF55486">
    <property type="entry name" value="Metalloproteases ('zincins'), catalytic domain"/>
    <property type="match status" value="1"/>
</dbReference>
<comment type="caution">
    <text evidence="1">Lacks conserved residue(s) required for the propagation of feature annotation.</text>
</comment>
<dbReference type="Pfam" id="PF01421">
    <property type="entry name" value="Reprolysin"/>
    <property type="match status" value="1"/>
</dbReference>
<evidence type="ECO:0000256" key="1">
    <source>
        <dbReference type="PROSITE-ProRule" id="PRU00276"/>
    </source>
</evidence>
<dbReference type="Proteomes" id="UP000735302">
    <property type="component" value="Unassembled WGS sequence"/>
</dbReference>
<evidence type="ECO:0000313" key="5">
    <source>
        <dbReference type="Proteomes" id="UP000735302"/>
    </source>
</evidence>
<dbReference type="Gene3D" id="3.40.390.10">
    <property type="entry name" value="Collagenase (Catalytic Domain)"/>
    <property type="match status" value="1"/>
</dbReference>
<dbReference type="AlphaFoldDB" id="A0AAV3ZAM3"/>
<dbReference type="PANTHER" id="PTHR11905:SF159">
    <property type="entry name" value="ADAM METALLOPROTEASE"/>
    <property type="match status" value="1"/>
</dbReference>
<dbReference type="PROSITE" id="PS50215">
    <property type="entry name" value="ADAM_MEPRO"/>
    <property type="match status" value="1"/>
</dbReference>
<dbReference type="EMBL" id="BLXT01002238">
    <property type="protein sequence ID" value="GFN92398.1"/>
    <property type="molecule type" value="Genomic_DNA"/>
</dbReference>
<feature type="signal peptide" evidence="2">
    <location>
        <begin position="1"/>
        <end position="18"/>
    </location>
</feature>
<dbReference type="GO" id="GO:0006509">
    <property type="term" value="P:membrane protein ectodomain proteolysis"/>
    <property type="evidence" value="ECO:0007669"/>
    <property type="project" value="TreeGrafter"/>
</dbReference>
<keyword evidence="4" id="KW-0645">Protease</keyword>
<dbReference type="Gene3D" id="3.40.1620.60">
    <property type="match status" value="1"/>
</dbReference>
<proteinExistence type="predicted"/>
<keyword evidence="2" id="KW-0732">Signal</keyword>
<dbReference type="GO" id="GO:0004222">
    <property type="term" value="F:metalloendopeptidase activity"/>
    <property type="evidence" value="ECO:0007669"/>
    <property type="project" value="InterPro"/>
</dbReference>
<keyword evidence="4" id="KW-0378">Hydrolase</keyword>
<name>A0AAV3ZAM3_9GAST</name>
<dbReference type="PANTHER" id="PTHR11905">
    <property type="entry name" value="ADAM A DISINTEGRIN AND METALLOPROTEASE DOMAIN"/>
    <property type="match status" value="1"/>
</dbReference>
<accession>A0AAV3ZAM3</accession>
<reference evidence="4 5" key="1">
    <citation type="journal article" date="2021" name="Elife">
        <title>Chloroplast acquisition without the gene transfer in kleptoplastic sea slugs, Plakobranchus ocellatus.</title>
        <authorList>
            <person name="Maeda T."/>
            <person name="Takahashi S."/>
            <person name="Yoshida T."/>
            <person name="Shimamura S."/>
            <person name="Takaki Y."/>
            <person name="Nagai Y."/>
            <person name="Toyoda A."/>
            <person name="Suzuki Y."/>
            <person name="Arimoto A."/>
            <person name="Ishii H."/>
            <person name="Satoh N."/>
            <person name="Nishiyama T."/>
            <person name="Hasebe M."/>
            <person name="Maruyama T."/>
            <person name="Minagawa J."/>
            <person name="Obokata J."/>
            <person name="Shigenobu S."/>
        </authorList>
    </citation>
    <scope>NUCLEOTIDE SEQUENCE [LARGE SCALE GENOMIC DNA]</scope>
</reference>
<organism evidence="4 5">
    <name type="scientific">Plakobranchus ocellatus</name>
    <dbReference type="NCBI Taxonomy" id="259542"/>
    <lineage>
        <taxon>Eukaryota</taxon>
        <taxon>Metazoa</taxon>
        <taxon>Spiralia</taxon>
        <taxon>Lophotrochozoa</taxon>
        <taxon>Mollusca</taxon>
        <taxon>Gastropoda</taxon>
        <taxon>Heterobranchia</taxon>
        <taxon>Euthyneura</taxon>
        <taxon>Panpulmonata</taxon>
        <taxon>Sacoglossa</taxon>
        <taxon>Placobranchoidea</taxon>
        <taxon>Plakobranchidae</taxon>
        <taxon>Plakobranchus</taxon>
    </lineage>
</organism>
<keyword evidence="5" id="KW-1185">Reference proteome</keyword>
<comment type="caution">
    <text evidence="4">The sequence shown here is derived from an EMBL/GenBank/DDBJ whole genome shotgun (WGS) entry which is preliminary data.</text>
</comment>